<evidence type="ECO:0000313" key="1">
    <source>
        <dbReference type="EMBL" id="EMB24532.1"/>
    </source>
</evidence>
<dbReference type="Proteomes" id="UP000011701">
    <property type="component" value="Chromosome"/>
</dbReference>
<dbReference type="HOGENOM" id="CLU_2620983_0_0_12"/>
<sequence>MKEIETQEIKGSLEKDLIQILKDKGIWEKILDLKIQCYFCNETITTDNIGAIVVINNGLEVCCMSPNCIEELRGVRNV</sequence>
<gene>
    <name evidence="1" type="ORF">HMPREF9723_00220</name>
</gene>
<comment type="caution">
    <text evidence="1">The sequence shown here is derived from an EMBL/GenBank/DDBJ whole genome shotgun (WGS) entry which is preliminary data.</text>
</comment>
<organism evidence="1">
    <name type="scientific">Treponema denticola OTK</name>
    <dbReference type="NCBI Taxonomy" id="999434"/>
    <lineage>
        <taxon>Bacteria</taxon>
        <taxon>Pseudomonadati</taxon>
        <taxon>Spirochaetota</taxon>
        <taxon>Spirochaetia</taxon>
        <taxon>Spirochaetales</taxon>
        <taxon>Treponemataceae</taxon>
        <taxon>Treponema</taxon>
    </lineage>
</organism>
<name>A0A0F6MSW1_TREDN</name>
<dbReference type="AlphaFoldDB" id="A0A0F6MSW1"/>
<dbReference type="RefSeq" id="WP_002672686.1">
    <property type="nucleotide sequence ID" value="NZ_CM001797.1"/>
</dbReference>
<dbReference type="EMBL" id="AGDY01000002">
    <property type="protein sequence ID" value="EMB24532.1"/>
    <property type="molecule type" value="Genomic_DNA"/>
</dbReference>
<dbReference type="PATRIC" id="fig|999434.4.peg.230"/>
<accession>A0A0F6MSW1</accession>
<proteinExistence type="predicted"/>
<protein>
    <submittedName>
        <fullName evidence="1">Uncharacterized protein</fullName>
    </submittedName>
</protein>
<reference evidence="1" key="1">
    <citation type="submission" date="2012-01" db="EMBL/GenBank/DDBJ databases">
        <title>The Genome Sequence of Treponema denticola OTK.</title>
        <authorList>
            <consortium name="The Broad Institute Genome Sequencing Platform"/>
            <person name="Earl A."/>
            <person name="Ward D."/>
            <person name="Feldgarden M."/>
            <person name="Gevers D."/>
            <person name="Blanton J.M."/>
            <person name="Fenno C.J."/>
            <person name="Baranova O.V."/>
            <person name="Mathney J."/>
            <person name="Dewhirst F.E."/>
            <person name="Izard J."/>
            <person name="Young S.K."/>
            <person name="Zeng Q."/>
            <person name="Gargeya S."/>
            <person name="Fitzgerald M."/>
            <person name="Haas B."/>
            <person name="Abouelleil A."/>
            <person name="Alvarado L."/>
            <person name="Arachchi H.M."/>
            <person name="Berlin A."/>
            <person name="Chapman S.B."/>
            <person name="Gearin G."/>
            <person name="Goldberg J."/>
            <person name="Griggs A."/>
            <person name="Gujja S."/>
            <person name="Hansen M."/>
            <person name="Heiman D."/>
            <person name="Howarth C."/>
            <person name="Larimer J."/>
            <person name="Lui A."/>
            <person name="MacDonald P.J.P."/>
            <person name="McCowen C."/>
            <person name="Montmayeur A."/>
            <person name="Murphy C."/>
            <person name="Neiman D."/>
            <person name="Pearson M."/>
            <person name="Priest M."/>
            <person name="Roberts A."/>
            <person name="Saif S."/>
            <person name="Shea T."/>
            <person name="Sisk P."/>
            <person name="Stolte C."/>
            <person name="Sykes S."/>
            <person name="Wortman J."/>
            <person name="Nusbaum C."/>
            <person name="Birren B."/>
        </authorList>
    </citation>
    <scope>NUCLEOTIDE SEQUENCE [LARGE SCALE GENOMIC DNA]</scope>
    <source>
        <strain evidence="1">OTK</strain>
    </source>
</reference>